<dbReference type="EMBL" id="MTYJ01000011">
    <property type="protein sequence ID" value="OQV23593.1"/>
    <property type="molecule type" value="Genomic_DNA"/>
</dbReference>
<keyword evidence="2" id="KW-1185">Reference proteome</keyword>
<protein>
    <submittedName>
        <fullName evidence="1">Uncharacterized protein</fullName>
    </submittedName>
</protein>
<gene>
    <name evidence="1" type="ORF">BV898_02709</name>
</gene>
<dbReference type="AlphaFoldDB" id="A0A1W0X7W2"/>
<sequence>MTCTSSLAVVASRSSRIISNSSECFHQRIKFGNVFVGRRDGVMACVKAKLLAAKLVDASLEVLLLGEDIVETGLG</sequence>
<dbReference type="Proteomes" id="UP000192578">
    <property type="component" value="Unassembled WGS sequence"/>
</dbReference>
<name>A0A1W0X7W2_HYPEX</name>
<reference evidence="2" key="1">
    <citation type="submission" date="2017-01" db="EMBL/GenBank/DDBJ databases">
        <title>Comparative genomics of anhydrobiosis in the tardigrade Hypsibius dujardini.</title>
        <authorList>
            <person name="Yoshida Y."/>
            <person name="Koutsovoulos G."/>
            <person name="Laetsch D."/>
            <person name="Stevens L."/>
            <person name="Kumar S."/>
            <person name="Horikawa D."/>
            <person name="Ishino K."/>
            <person name="Komine S."/>
            <person name="Tomita M."/>
            <person name="Blaxter M."/>
            <person name="Arakawa K."/>
        </authorList>
    </citation>
    <scope>NUCLEOTIDE SEQUENCE [LARGE SCALE GENOMIC DNA]</scope>
    <source>
        <strain evidence="2">Z151</strain>
    </source>
</reference>
<proteinExistence type="predicted"/>
<organism evidence="1 2">
    <name type="scientific">Hypsibius exemplaris</name>
    <name type="common">Freshwater tardigrade</name>
    <dbReference type="NCBI Taxonomy" id="2072580"/>
    <lineage>
        <taxon>Eukaryota</taxon>
        <taxon>Metazoa</taxon>
        <taxon>Ecdysozoa</taxon>
        <taxon>Tardigrada</taxon>
        <taxon>Eutardigrada</taxon>
        <taxon>Parachela</taxon>
        <taxon>Hypsibioidea</taxon>
        <taxon>Hypsibiidae</taxon>
        <taxon>Hypsibius</taxon>
    </lineage>
</organism>
<comment type="caution">
    <text evidence="1">The sequence shown here is derived from an EMBL/GenBank/DDBJ whole genome shotgun (WGS) entry which is preliminary data.</text>
</comment>
<evidence type="ECO:0000313" key="2">
    <source>
        <dbReference type="Proteomes" id="UP000192578"/>
    </source>
</evidence>
<accession>A0A1W0X7W2</accession>
<evidence type="ECO:0000313" key="1">
    <source>
        <dbReference type="EMBL" id="OQV23593.1"/>
    </source>
</evidence>